<dbReference type="InterPro" id="IPR052922">
    <property type="entry name" value="Cytidylate_Kinase-2"/>
</dbReference>
<protein>
    <submittedName>
        <fullName evidence="1">Adenylate kinase family enzyme</fullName>
    </submittedName>
</protein>
<dbReference type="InParanoid" id="A0A543AYL8"/>
<dbReference type="InterPro" id="IPR027417">
    <property type="entry name" value="P-loop_NTPase"/>
</dbReference>
<dbReference type="AlphaFoldDB" id="A0A543AYL8"/>
<dbReference type="PANTHER" id="PTHR37816">
    <property type="entry name" value="YALI0E33011P"/>
    <property type="match status" value="1"/>
</dbReference>
<accession>A0A543AYL8</accession>
<dbReference type="PANTHER" id="PTHR37816:SF3">
    <property type="entry name" value="MODULATES DNA TOPOLOGY"/>
    <property type="match status" value="1"/>
</dbReference>
<organism evidence="1 2">
    <name type="scientific">Stackebrandtia endophytica</name>
    <dbReference type="NCBI Taxonomy" id="1496996"/>
    <lineage>
        <taxon>Bacteria</taxon>
        <taxon>Bacillati</taxon>
        <taxon>Actinomycetota</taxon>
        <taxon>Actinomycetes</taxon>
        <taxon>Glycomycetales</taxon>
        <taxon>Glycomycetaceae</taxon>
        <taxon>Stackebrandtia</taxon>
    </lineage>
</organism>
<evidence type="ECO:0000313" key="2">
    <source>
        <dbReference type="Proteomes" id="UP000317043"/>
    </source>
</evidence>
<comment type="caution">
    <text evidence="1">The sequence shown here is derived from an EMBL/GenBank/DDBJ whole genome shotgun (WGS) entry which is preliminary data.</text>
</comment>
<name>A0A543AYL8_9ACTN</name>
<evidence type="ECO:0000313" key="1">
    <source>
        <dbReference type="EMBL" id="TQL77620.1"/>
    </source>
</evidence>
<reference evidence="1 2" key="1">
    <citation type="submission" date="2019-06" db="EMBL/GenBank/DDBJ databases">
        <title>Sequencing the genomes of 1000 actinobacteria strains.</title>
        <authorList>
            <person name="Klenk H.-P."/>
        </authorList>
    </citation>
    <scope>NUCLEOTIDE SEQUENCE [LARGE SCALE GENOMIC DNA]</scope>
    <source>
        <strain evidence="1 2">DSM 45928</strain>
    </source>
</reference>
<keyword evidence="2" id="KW-1185">Reference proteome</keyword>
<dbReference type="Gene3D" id="3.40.50.300">
    <property type="entry name" value="P-loop containing nucleotide triphosphate hydrolases"/>
    <property type="match status" value="1"/>
</dbReference>
<keyword evidence="1" id="KW-0808">Transferase</keyword>
<dbReference type="SUPFAM" id="SSF52540">
    <property type="entry name" value="P-loop containing nucleoside triphosphate hydrolases"/>
    <property type="match status" value="1"/>
</dbReference>
<dbReference type="EMBL" id="VFOW01000001">
    <property type="protein sequence ID" value="TQL77620.1"/>
    <property type="molecule type" value="Genomic_DNA"/>
</dbReference>
<proteinExistence type="predicted"/>
<gene>
    <name evidence="1" type="ORF">FB566_3180</name>
</gene>
<dbReference type="Proteomes" id="UP000317043">
    <property type="component" value="Unassembled WGS sequence"/>
</dbReference>
<keyword evidence="1" id="KW-0418">Kinase</keyword>
<dbReference type="GO" id="GO:0016301">
    <property type="term" value="F:kinase activity"/>
    <property type="evidence" value="ECO:0007669"/>
    <property type="project" value="UniProtKB-KW"/>
</dbReference>
<sequence length="158" mass="18969">MVIGSSGSGKSTISRKLAKRYRLPLVHLDHHFWQPGWVQPSDEQWRRQVGDLIAEEHWLHDGNYSNTMALRLQRADLVVFLDMSRSRCVWRVLVRYMLGRQDIPGCGDRIQWRFLRYIWQFPRRSRPRVLDRLTAFDGEVVRLRRPREVQRFLAELDK</sequence>